<name>A0AAD5V7G8_9APHY</name>
<dbReference type="InterPro" id="IPR036600">
    <property type="entry name" value="PAH_sf"/>
</dbReference>
<feature type="compositionally biased region" description="Low complexity" evidence="6">
    <location>
        <begin position="997"/>
        <end position="1013"/>
    </location>
</feature>
<sequence>MDPVKEEISRQQQPSSQPPVVGPGATSTRDTPRPSQPPTSGPGIEVSETKPLMAKPPPPSRSPQPNIRTQVQHLLSAPSTLLDRDSAGLRESLTNPPSRPRTPRTKTKTPKPTTPQNGAAGGFAGGEGGLMGPAVPDANRPLNVTDALSYLDAVKVQFQDKPDVYNHFLDIMKDFKSQMIDTPGVIERVSMLFHGNPYLIQGFNTFLPSGYRIDLSADPRNLNGITVTTPMGIMTQPAHMLGAPIRIPREPLHPGGHLSPFPQPPYGPPPVLPIGLGPGSRPATPMGILHPHPHAPSAFVDSAPFSPAMQGAQTTAAANFLGNLGNKAVEKSPAGEFNHAIQFLNKIKLRFTDEPDTYKQFLEILQTYQKEQRHMSDTPVLAQVSALFKNDPDLMEEFGNFLPEAMGPGPAQHGLVGIMPHPVAVAPPSANWDQGTETPPAGTEKPKPPRRRKRGPEKEAPVAAKVTTGRGSKRPKHNHKPETGSPKFSYEGLPSPQPQPPLQMPMQQMPHPLRPQQLIPAPMTHSMQPLPILTNPIAPPNVNPPDEITFFERTKKALEQSGTYEEFLKLLNLFAKDVIDTKTLIDKAEIFLDAELMALFKDLLGWDDKQGQVEFGPPGSIRTSAPDPMAPRNPDDGDGPSYRRLPDSEVRLACSGRDQLGRSVLNDEWVSHPTWASEESGFIAHKKSSFEETLHRSEEERHEYQVHIEALVRTIAVLDPIDTRIEEMSPEERTALKLPYGLGGNSPSLYEKMIRKVYGRDAAHEVLKALQESPGFAVPVVLARLKQKCEEWKRNQREWNRTWREVDAKNFYKALDHQGITFKANDKKNITAKSFVQEIEGIKAAQLKTIEDSSNVPTTLPRYQLEYEFRDTTVLHDSLKMIYSFLDHSQAQQYSGPERRSIEKFLRSFIPLLFMFSPHEFNAACGLSDTQHEEDHMEDQAEPADETTKSTRERTGRRSATGIHSSGVAANDLRKRLLKTVQEGSSPGRRNNHHKGSPSQSADSASPANSDSPLAPPNKTVGETSSGLNLRSKPEDIWTREIGHQPQQEGYTSAGDEHAARRPFFANTTFYTLIRLLQTLYSRLLVCKEIGAQLAKEKHASLLANPVAVALGLDDPNGPSVVLAQAIEAVGDARAEENPNVLYMYLLEACDKMFENELDQATFEEHMRWFFGTRAFNVFTLDRVIAAIIKQVQTIQSDGKCQEVLYLLQKARNEETVSLHDIIRYRREAELNVGSDDHLYKVDWDEHSRMLRLQLVGSDEPSVAEGDDGAGRWKEYVATYVTRYPTEWMPQGQEKNNGRLFLKRCLIDSEDLEKSSVRESSMGLQIDVHTYKLLYESGKEDTFWRGQVRYAESGAFPGYFAPEFSALKSASIKRDLFETSCYSLAKAPSQPLAQSTPSKGRPDLLGTSHLAFLSGENGQAQASKSLRTFSHELNEYSHRSKAGSAPSSSLLAILATVAASTTSADGLPIPSYAQPPDFLCPFLFTQDSTKPSKPRRNITKRDLPEAIPADYFSRLQRSGFVPDKYVQGDDGRWRKSNWSLYGSAYCKTSQCPSIPEDTSVPVVDDQVQTTQIPSTTTDNAPAELDMESSLPQGWKPRAEDDHISTSIILVLSLVLASLMCIFIIGCVTWRRKRRRLLERDLEKKERVSRDDSDDESQEEESEEVRRMKSQQRMWSKATARWKANVRLSARRRRGKRQAALHSSSAHSSSHSLHILPSPSLNQSRATVASVNPEGVDTDSASAHHEDPPEDAHPDSNVPDPSSSPSSHPPAYNRATVVPSSPANSTELSDPPGAPSDEQCAEEQLPYSPPADGAHVATDDKHVLSHLASLASEPPSNPSSLSPDLSYGTTSEPPLATVPAMEEVEENEICLACLGQNPSEVEVTLSTTGPLASTEDCPPIPSYQHEHHSPRSTFPPPPSKSSLASAPFYEYPMSFEADVVGIDPVEGPSAPPFESIGPSAPPLDDDQFLDTIPSAPPIPLDDHVEQQAPPHPDDDVPSAPIIDDDEILMSALSFPASSSESIPSTRTFSSPSHPSICAPEHADLDMTCSSDSLHS</sequence>
<feature type="compositionally biased region" description="Basic residues" evidence="6">
    <location>
        <begin position="1688"/>
        <end position="1698"/>
    </location>
</feature>
<dbReference type="Pfam" id="PF08295">
    <property type="entry name" value="Sin3_corepress"/>
    <property type="match status" value="1"/>
</dbReference>
<feature type="compositionally biased region" description="Polar residues" evidence="6">
    <location>
        <begin position="66"/>
        <end position="79"/>
    </location>
</feature>
<feature type="compositionally biased region" description="Basic and acidic residues" evidence="6">
    <location>
        <begin position="930"/>
        <end position="939"/>
    </location>
</feature>
<dbReference type="SMART" id="SM00761">
    <property type="entry name" value="HDAC_interact"/>
    <property type="match status" value="1"/>
</dbReference>
<dbReference type="SUPFAM" id="SSF47762">
    <property type="entry name" value="PAH2 domain"/>
    <property type="match status" value="3"/>
</dbReference>
<organism evidence="9 10">
    <name type="scientific">Meripilus lineatus</name>
    <dbReference type="NCBI Taxonomy" id="2056292"/>
    <lineage>
        <taxon>Eukaryota</taxon>
        <taxon>Fungi</taxon>
        <taxon>Dikarya</taxon>
        <taxon>Basidiomycota</taxon>
        <taxon>Agaricomycotina</taxon>
        <taxon>Agaricomycetes</taxon>
        <taxon>Polyporales</taxon>
        <taxon>Meripilaceae</taxon>
        <taxon>Meripilus</taxon>
    </lineage>
</organism>
<evidence type="ECO:0000313" key="9">
    <source>
        <dbReference type="EMBL" id="KAJ3488193.1"/>
    </source>
</evidence>
<dbReference type="EMBL" id="JANAWD010000072">
    <property type="protein sequence ID" value="KAJ3488193.1"/>
    <property type="molecule type" value="Genomic_DNA"/>
</dbReference>
<comment type="caution">
    <text evidence="9">The sequence shown here is derived from an EMBL/GenBank/DDBJ whole genome shotgun (WGS) entry which is preliminary data.</text>
</comment>
<feature type="compositionally biased region" description="Low complexity" evidence="6">
    <location>
        <begin position="1699"/>
        <end position="1720"/>
    </location>
</feature>
<evidence type="ECO:0000256" key="5">
    <source>
        <dbReference type="PROSITE-ProRule" id="PRU00810"/>
    </source>
</evidence>
<dbReference type="InterPro" id="IPR039774">
    <property type="entry name" value="Sin3-like"/>
</dbReference>
<evidence type="ECO:0000256" key="2">
    <source>
        <dbReference type="ARBA" id="ARBA00022491"/>
    </source>
</evidence>
<proteinExistence type="predicted"/>
<feature type="region of interest" description="Disordered" evidence="6">
    <location>
        <begin position="1"/>
        <end position="123"/>
    </location>
</feature>
<dbReference type="GO" id="GO:0003714">
    <property type="term" value="F:transcription corepressor activity"/>
    <property type="evidence" value="ECO:0007669"/>
    <property type="project" value="InterPro"/>
</dbReference>
<dbReference type="Pfam" id="PF02671">
    <property type="entry name" value="PAH"/>
    <property type="match status" value="3"/>
</dbReference>
<dbReference type="PANTHER" id="PTHR12346:SF0">
    <property type="entry name" value="SIN3A, ISOFORM G"/>
    <property type="match status" value="1"/>
</dbReference>
<feature type="compositionally biased region" description="Basic and acidic residues" evidence="6">
    <location>
        <begin position="1741"/>
        <end position="1753"/>
    </location>
</feature>
<dbReference type="InterPro" id="IPR003822">
    <property type="entry name" value="PAH"/>
</dbReference>
<feature type="region of interest" description="Disordered" evidence="6">
    <location>
        <begin position="1572"/>
        <end position="1597"/>
    </location>
</feature>
<keyword evidence="7" id="KW-1133">Transmembrane helix</keyword>
<evidence type="ECO:0000259" key="8">
    <source>
        <dbReference type="SMART" id="SM00761"/>
    </source>
</evidence>
<dbReference type="GO" id="GO:0033698">
    <property type="term" value="C:Rpd3L complex"/>
    <property type="evidence" value="ECO:0007669"/>
    <property type="project" value="UniProtKB-ARBA"/>
</dbReference>
<dbReference type="Pfam" id="PF16879">
    <property type="entry name" value="Sin3a_C"/>
    <property type="match status" value="1"/>
</dbReference>
<dbReference type="FunFam" id="1.20.1160.11:FF:000003">
    <property type="entry name" value="Paired amphipathic helix SIN3-like protein"/>
    <property type="match status" value="1"/>
</dbReference>
<dbReference type="InterPro" id="IPR013194">
    <property type="entry name" value="HDAC_interact_dom"/>
</dbReference>
<evidence type="ECO:0000256" key="7">
    <source>
        <dbReference type="SAM" id="Phobius"/>
    </source>
</evidence>
<feature type="domain" description="Histone deacetylase interacting" evidence="8">
    <location>
        <begin position="639"/>
        <end position="735"/>
    </location>
</feature>
<feature type="region of interest" description="Disordered" evidence="6">
    <location>
        <begin position="426"/>
        <end position="503"/>
    </location>
</feature>
<feature type="compositionally biased region" description="Low complexity" evidence="6">
    <location>
        <begin position="2009"/>
        <end position="2029"/>
    </location>
</feature>
<comment type="subcellular location">
    <subcellularLocation>
        <location evidence="1 5">Nucleus</location>
    </subcellularLocation>
</comment>
<dbReference type="Gene3D" id="1.20.1160.11">
    <property type="entry name" value="Paired amphipathic helix"/>
    <property type="match status" value="3"/>
</dbReference>
<dbReference type="FunFam" id="1.20.1160.11:FF:000001">
    <property type="entry name" value="Paired amphipathic helix protein Sin3"/>
    <property type="match status" value="1"/>
</dbReference>
<evidence type="ECO:0000256" key="1">
    <source>
        <dbReference type="ARBA" id="ARBA00004123"/>
    </source>
</evidence>
<keyword evidence="4 5" id="KW-0539">Nucleus</keyword>
<keyword evidence="3" id="KW-0677">Repeat</keyword>
<feature type="region of interest" description="Disordered" evidence="6">
    <location>
        <begin position="611"/>
        <end position="644"/>
    </location>
</feature>
<dbReference type="GO" id="GO:0010628">
    <property type="term" value="P:positive regulation of gene expression"/>
    <property type="evidence" value="ECO:0007669"/>
    <property type="project" value="UniProtKB-ARBA"/>
</dbReference>
<keyword evidence="7" id="KW-0812">Transmembrane</keyword>
<keyword evidence="10" id="KW-1185">Reference proteome</keyword>
<protein>
    <recommendedName>
        <fullName evidence="8">Histone deacetylase interacting domain-containing protein</fullName>
    </recommendedName>
</protein>
<feature type="region of interest" description="Disordered" evidence="6">
    <location>
        <begin position="1642"/>
        <end position="1858"/>
    </location>
</feature>
<feature type="region of interest" description="Disordered" evidence="6">
    <location>
        <begin position="930"/>
        <end position="1032"/>
    </location>
</feature>
<keyword evidence="2" id="KW-0678">Repressor</keyword>
<feature type="compositionally biased region" description="Low complexity" evidence="6">
    <location>
        <begin position="1826"/>
        <end position="1845"/>
    </location>
</feature>
<accession>A0AAD5V7G8</accession>
<feature type="compositionally biased region" description="Polar residues" evidence="6">
    <location>
        <begin position="1777"/>
        <end position="1787"/>
    </location>
</feature>
<dbReference type="InterPro" id="IPR031693">
    <property type="entry name" value="Sin3_C"/>
</dbReference>
<feature type="transmembrane region" description="Helical" evidence="7">
    <location>
        <begin position="1607"/>
        <end position="1629"/>
    </location>
</feature>
<evidence type="ECO:0000313" key="10">
    <source>
        <dbReference type="Proteomes" id="UP001212997"/>
    </source>
</evidence>
<reference evidence="9" key="1">
    <citation type="submission" date="2022-07" db="EMBL/GenBank/DDBJ databases">
        <title>Genome Sequence of Physisporinus lineatus.</title>
        <authorList>
            <person name="Buettner E."/>
        </authorList>
    </citation>
    <scope>NUCLEOTIDE SEQUENCE</scope>
    <source>
        <strain evidence="9">VT162</strain>
    </source>
</reference>
<gene>
    <name evidence="9" type="ORF">NLI96_g3012</name>
</gene>
<feature type="compositionally biased region" description="Low complexity" evidence="6">
    <location>
        <begin position="1754"/>
        <end position="1769"/>
    </location>
</feature>
<dbReference type="GO" id="GO:0000122">
    <property type="term" value="P:negative regulation of transcription by RNA polymerase II"/>
    <property type="evidence" value="ECO:0007669"/>
    <property type="project" value="TreeGrafter"/>
</dbReference>
<feature type="region of interest" description="Disordered" evidence="6">
    <location>
        <begin position="1939"/>
        <end position="2054"/>
    </location>
</feature>
<dbReference type="Proteomes" id="UP001212997">
    <property type="component" value="Unassembled WGS sequence"/>
</dbReference>
<evidence type="ECO:0000256" key="3">
    <source>
        <dbReference type="ARBA" id="ARBA00022737"/>
    </source>
</evidence>
<dbReference type="PANTHER" id="PTHR12346">
    <property type="entry name" value="SIN3B-RELATED"/>
    <property type="match status" value="1"/>
</dbReference>
<evidence type="ECO:0000256" key="4">
    <source>
        <dbReference type="ARBA" id="ARBA00023242"/>
    </source>
</evidence>
<dbReference type="PROSITE" id="PS51477">
    <property type="entry name" value="PAH"/>
    <property type="match status" value="2"/>
</dbReference>
<evidence type="ECO:0000256" key="6">
    <source>
        <dbReference type="SAM" id="MobiDB-lite"/>
    </source>
</evidence>
<feature type="region of interest" description="Disordered" evidence="6">
    <location>
        <begin position="1883"/>
        <end position="1924"/>
    </location>
</feature>
<feature type="compositionally biased region" description="Basic and acidic residues" evidence="6">
    <location>
        <begin position="946"/>
        <end position="956"/>
    </location>
</feature>
<feature type="compositionally biased region" description="Acidic residues" evidence="6">
    <location>
        <begin position="1651"/>
        <end position="1662"/>
    </location>
</feature>
<keyword evidence="7" id="KW-0472">Membrane</keyword>